<dbReference type="InterPro" id="IPR000073">
    <property type="entry name" value="AB_hydrolase_1"/>
</dbReference>
<evidence type="ECO:0000313" key="2">
    <source>
        <dbReference type="EMBL" id="MCR8825306.1"/>
    </source>
</evidence>
<dbReference type="Pfam" id="PF00561">
    <property type="entry name" value="Abhydrolase_1"/>
    <property type="match status" value="1"/>
</dbReference>
<dbReference type="Gene3D" id="3.40.50.1820">
    <property type="entry name" value="alpha/beta hydrolase"/>
    <property type="match status" value="1"/>
</dbReference>
<dbReference type="Proteomes" id="UP001165396">
    <property type="component" value="Unassembled WGS sequence"/>
</dbReference>
<dbReference type="SUPFAM" id="SSF53474">
    <property type="entry name" value="alpha/beta-Hydrolases"/>
    <property type="match status" value="1"/>
</dbReference>
<proteinExistence type="predicted"/>
<evidence type="ECO:0000259" key="1">
    <source>
        <dbReference type="Pfam" id="PF00561"/>
    </source>
</evidence>
<accession>A0ABT1YWU4</accession>
<evidence type="ECO:0000313" key="3">
    <source>
        <dbReference type="Proteomes" id="UP001165396"/>
    </source>
</evidence>
<dbReference type="EMBL" id="JANKJG010000001">
    <property type="protein sequence ID" value="MCR8825306.1"/>
    <property type="molecule type" value="Genomic_DNA"/>
</dbReference>
<dbReference type="PANTHER" id="PTHR43194:SF2">
    <property type="entry name" value="PEROXISOMAL MEMBRANE PROTEIN LPX1"/>
    <property type="match status" value="1"/>
</dbReference>
<organism evidence="2 3">
    <name type="scientific">Pseudosulfitobacter koreensis</name>
    <dbReference type="NCBI Taxonomy" id="2968472"/>
    <lineage>
        <taxon>Bacteria</taxon>
        <taxon>Pseudomonadati</taxon>
        <taxon>Pseudomonadota</taxon>
        <taxon>Alphaproteobacteria</taxon>
        <taxon>Rhodobacterales</taxon>
        <taxon>Roseobacteraceae</taxon>
        <taxon>Pseudosulfitobacter</taxon>
    </lineage>
</organism>
<gene>
    <name evidence="2" type="ORF">NTA49_02025</name>
</gene>
<keyword evidence="2" id="KW-0378">Hydrolase</keyword>
<dbReference type="InterPro" id="IPR029058">
    <property type="entry name" value="AB_hydrolase_fold"/>
</dbReference>
<reference evidence="2" key="1">
    <citation type="submission" date="2022-07" db="EMBL/GenBank/DDBJ databases">
        <title>Pseudosulfitobacter sp. strain AP-MA-4, whole genome sequence.</title>
        <authorList>
            <person name="Jiang Y."/>
        </authorList>
    </citation>
    <scope>NUCLEOTIDE SEQUENCE</scope>
    <source>
        <strain evidence="2">AP-MA-4</strain>
    </source>
</reference>
<dbReference type="RefSeq" id="WP_258292977.1">
    <property type="nucleotide sequence ID" value="NZ_JANKJG010000001.1"/>
</dbReference>
<dbReference type="PRINTS" id="PR00111">
    <property type="entry name" value="ABHYDROLASE"/>
</dbReference>
<protein>
    <submittedName>
        <fullName evidence="2">Alpha/beta hydrolase</fullName>
    </submittedName>
</protein>
<dbReference type="InterPro" id="IPR050228">
    <property type="entry name" value="Carboxylesterase_BioH"/>
</dbReference>
<keyword evidence="3" id="KW-1185">Reference proteome</keyword>
<dbReference type="GO" id="GO:0016787">
    <property type="term" value="F:hydrolase activity"/>
    <property type="evidence" value="ECO:0007669"/>
    <property type="project" value="UniProtKB-KW"/>
</dbReference>
<dbReference type="PANTHER" id="PTHR43194">
    <property type="entry name" value="HYDROLASE ALPHA/BETA FOLD FAMILY"/>
    <property type="match status" value="1"/>
</dbReference>
<sequence length="307" mass="33926">MTYVLLILLAALIAAPVLAERFRPRMGPKARQKAPGNFATLSRGVVHYDWLGPVRGPVCVCIHGLTTSSYVWGGLARGLAAMGFRVLIFDHYGRGYSDRPKGAHDNAFYLSEVEELLAHEGVDQDITLIGYSMGGAIATLYAAAHPDQIRQLILLAPAGMTQVRTQLGQFVRKTPILGDWMMLAFFPYQLRKGLKAEEALPTQVENIGDKQRAELKWRGFVPAVLASLRGVLSRTQKTEHQIIHREGIPVLAIWGREDTVISLSSVGVLAEWSRHAHQEVIDGATHALTYTHADQVIEIIRDNPPKI</sequence>
<comment type="caution">
    <text evidence="2">The sequence shown here is derived from an EMBL/GenBank/DDBJ whole genome shotgun (WGS) entry which is preliminary data.</text>
</comment>
<feature type="domain" description="AB hydrolase-1" evidence="1">
    <location>
        <begin position="60"/>
        <end position="292"/>
    </location>
</feature>
<name>A0ABT1YWU4_9RHOB</name>